<dbReference type="PANTHER" id="PTHR43792:SF9">
    <property type="entry name" value="RIBOSOMAL-PROTEIN-ALANINE ACETYLTRANSFERASE"/>
    <property type="match status" value="1"/>
</dbReference>
<comment type="caution">
    <text evidence="2">The sequence shown here is derived from an EMBL/GenBank/DDBJ whole genome shotgun (WGS) entry which is preliminary data.</text>
</comment>
<proteinExistence type="predicted"/>
<evidence type="ECO:0000313" key="3">
    <source>
        <dbReference type="Proteomes" id="UP000574276"/>
    </source>
</evidence>
<sequence length="211" mass="24874">MSYDHFFYKLPKIETKRLILRQITESESDGRDSLEFINDYSVYRFWGIYDEANDINGRRRPKKKIKLDYHYKTTMKEYHAKRELTWLMELKNTGKVIGEIVLYDFRLKKQADIGYRINKNYWGQGFAPEAGQAMIKAAFEEINLTRLQIRCFSNNTGSVRVAQKLGFTQEGLIHQGAILNVITDYYIFGLTRDTYLQSPIDDTMVHIITEE</sequence>
<dbReference type="PROSITE" id="PS51186">
    <property type="entry name" value="GNAT"/>
    <property type="match status" value="1"/>
</dbReference>
<feature type="domain" description="N-acetyltransferase" evidence="1">
    <location>
        <begin position="18"/>
        <end position="201"/>
    </location>
</feature>
<dbReference type="PANTHER" id="PTHR43792">
    <property type="entry name" value="GNAT FAMILY, PUTATIVE (AFU_ORTHOLOGUE AFUA_3G00765)-RELATED-RELATED"/>
    <property type="match status" value="1"/>
</dbReference>
<dbReference type="InterPro" id="IPR000182">
    <property type="entry name" value="GNAT_dom"/>
</dbReference>
<dbReference type="SUPFAM" id="SSF55729">
    <property type="entry name" value="Acyl-CoA N-acyltransferases (Nat)"/>
    <property type="match status" value="1"/>
</dbReference>
<dbReference type="EMBL" id="JACEGA010000001">
    <property type="protein sequence ID" value="MBB2182631.1"/>
    <property type="molecule type" value="Genomic_DNA"/>
</dbReference>
<evidence type="ECO:0000313" key="2">
    <source>
        <dbReference type="EMBL" id="MBB2182631.1"/>
    </source>
</evidence>
<dbReference type="Pfam" id="PF13302">
    <property type="entry name" value="Acetyltransf_3"/>
    <property type="match status" value="1"/>
</dbReference>
<dbReference type="GO" id="GO:0005737">
    <property type="term" value="C:cytoplasm"/>
    <property type="evidence" value="ECO:0007669"/>
    <property type="project" value="TreeGrafter"/>
</dbReference>
<dbReference type="RefSeq" id="WP_228352338.1">
    <property type="nucleotide sequence ID" value="NZ_JACEGA010000001.1"/>
</dbReference>
<dbReference type="InterPro" id="IPR051531">
    <property type="entry name" value="N-acetyltransferase"/>
</dbReference>
<reference evidence="2 3" key="1">
    <citation type="submission" date="2020-07" db="EMBL/GenBank/DDBJ databases">
        <title>Characterization and genome sequencing of isolate MD1, a novel member within the family Lachnospiraceae.</title>
        <authorList>
            <person name="Rettenmaier R."/>
            <person name="Di Bello L."/>
            <person name="Zinser C."/>
            <person name="Scheitz K."/>
            <person name="Liebl W."/>
            <person name="Zverlov V."/>
        </authorList>
    </citation>
    <scope>NUCLEOTIDE SEQUENCE [LARGE SCALE GENOMIC DNA]</scope>
    <source>
        <strain evidence="2 3">MD1</strain>
    </source>
</reference>
<dbReference type="InterPro" id="IPR016181">
    <property type="entry name" value="Acyl_CoA_acyltransferase"/>
</dbReference>
<keyword evidence="3" id="KW-1185">Reference proteome</keyword>
<protein>
    <submittedName>
        <fullName evidence="2">GNAT family N-acetyltransferase</fullName>
    </submittedName>
</protein>
<dbReference type="Proteomes" id="UP000574276">
    <property type="component" value="Unassembled WGS sequence"/>
</dbReference>
<keyword evidence="2" id="KW-0808">Transferase</keyword>
<dbReference type="AlphaFoldDB" id="A0A839K1Q0"/>
<dbReference type="Gene3D" id="3.40.630.30">
    <property type="match status" value="1"/>
</dbReference>
<evidence type="ECO:0000259" key="1">
    <source>
        <dbReference type="PROSITE" id="PS51186"/>
    </source>
</evidence>
<gene>
    <name evidence="2" type="ORF">H0486_07060</name>
</gene>
<dbReference type="GO" id="GO:0008999">
    <property type="term" value="F:protein-N-terminal-alanine acetyltransferase activity"/>
    <property type="evidence" value="ECO:0007669"/>
    <property type="project" value="TreeGrafter"/>
</dbReference>
<accession>A0A839K1Q0</accession>
<organism evidence="2 3">
    <name type="scientific">Variimorphobacter saccharofermentans</name>
    <dbReference type="NCBI Taxonomy" id="2755051"/>
    <lineage>
        <taxon>Bacteria</taxon>
        <taxon>Bacillati</taxon>
        <taxon>Bacillota</taxon>
        <taxon>Clostridia</taxon>
        <taxon>Lachnospirales</taxon>
        <taxon>Lachnospiraceae</taxon>
        <taxon>Variimorphobacter</taxon>
    </lineage>
</organism>
<name>A0A839K1Q0_9FIRM</name>